<feature type="chain" id="PRO_5043605640" description="PEP-CTERM protein-sorting domain-containing protein" evidence="1">
    <location>
        <begin position="25"/>
        <end position="275"/>
    </location>
</feature>
<proteinExistence type="predicted"/>
<organism evidence="2 3">
    <name type="scientific">Methylomarinovum tepidoasis</name>
    <dbReference type="NCBI Taxonomy" id="2840183"/>
    <lineage>
        <taxon>Bacteria</taxon>
        <taxon>Pseudomonadati</taxon>
        <taxon>Pseudomonadota</taxon>
        <taxon>Gammaproteobacteria</taxon>
        <taxon>Methylococcales</taxon>
        <taxon>Methylothermaceae</taxon>
        <taxon>Methylomarinovum</taxon>
    </lineage>
</organism>
<dbReference type="AlphaFoldDB" id="A0AAU9CEP0"/>
<keyword evidence="1" id="KW-0732">Signal</keyword>
<evidence type="ECO:0000313" key="3">
    <source>
        <dbReference type="Proteomes" id="UP001321450"/>
    </source>
</evidence>
<sequence length="275" mass="28719">MKPTRLQSFLGVALLSSGVSLCQATPIVSILIDDFSVDQYQEVAGDNGCTTFDAANPGCAVVTAPGTQVSGTGILGGYRDVYIEKSGTSSPLLRSSLVIGPGNLGSNYMSISNDSSVQGEVTLVWDGAHQITADPGIDANIDTDGLGGIDFLSSSSNYGILLEVMSIDLNVIATLDLWDTTGERAGASHTFTSAADHVFQFSDFLSDNPSLDLHDIGAVRLTMNGPNKWDGEFNLVGVVSPSPLASSIPEPAPAALLGFALMLPGLRRSHRKTGR</sequence>
<evidence type="ECO:0008006" key="4">
    <source>
        <dbReference type="Google" id="ProtNLM"/>
    </source>
</evidence>
<feature type="signal peptide" evidence="1">
    <location>
        <begin position="1"/>
        <end position="24"/>
    </location>
</feature>
<dbReference type="KEGG" id="meiy:MIN45_P1057"/>
<protein>
    <recommendedName>
        <fullName evidence="4">PEP-CTERM protein-sorting domain-containing protein</fullName>
    </recommendedName>
</protein>
<gene>
    <name evidence="2" type="ORF">MIN45_P1057</name>
</gene>
<evidence type="ECO:0000313" key="2">
    <source>
        <dbReference type="EMBL" id="BCX88688.1"/>
    </source>
</evidence>
<dbReference type="RefSeq" id="WP_286293911.1">
    <property type="nucleotide sequence ID" value="NZ_AP024718.1"/>
</dbReference>
<keyword evidence="3" id="KW-1185">Reference proteome</keyword>
<name>A0AAU9CEP0_9GAMM</name>
<dbReference type="Proteomes" id="UP001321450">
    <property type="component" value="Chromosome"/>
</dbReference>
<evidence type="ECO:0000256" key="1">
    <source>
        <dbReference type="SAM" id="SignalP"/>
    </source>
</evidence>
<dbReference type="EMBL" id="AP024718">
    <property type="protein sequence ID" value="BCX88688.1"/>
    <property type="molecule type" value="Genomic_DNA"/>
</dbReference>
<accession>A0AAU9CEP0</accession>
<reference evidence="3" key="1">
    <citation type="journal article" date="2024" name="Int. J. Syst. Evol. Microbiol.">
        <title>Methylomarinovum tepidoasis sp. nov., a moderately thermophilic methanotroph of the family Methylothermaceae isolated from a deep-sea hydrothermal field.</title>
        <authorList>
            <person name="Hirayama H."/>
            <person name="Takaki Y."/>
            <person name="Abe M."/>
            <person name="Miyazaki M."/>
            <person name="Uematsu K."/>
            <person name="Matsui Y."/>
            <person name="Takai K."/>
        </authorList>
    </citation>
    <scope>NUCLEOTIDE SEQUENCE [LARGE SCALE GENOMIC DNA]</scope>
    <source>
        <strain evidence="3">IN45</strain>
    </source>
</reference>